<dbReference type="EMBL" id="JACEZT010000002">
    <property type="protein sequence ID" value="MBA5636404.1"/>
    <property type="molecule type" value="Genomic_DNA"/>
</dbReference>
<evidence type="ECO:0000313" key="3">
    <source>
        <dbReference type="Proteomes" id="UP000534388"/>
    </source>
</evidence>
<feature type="domain" description="VOC" evidence="1">
    <location>
        <begin position="151"/>
        <end position="278"/>
    </location>
</feature>
<dbReference type="InterPro" id="IPR029068">
    <property type="entry name" value="Glyas_Bleomycin-R_OHBP_Dase"/>
</dbReference>
<evidence type="ECO:0000313" key="2">
    <source>
        <dbReference type="EMBL" id="MBA5636404.1"/>
    </source>
</evidence>
<organism evidence="2 3">
    <name type="scientific">Rugamonas brunnea</name>
    <dbReference type="NCBI Taxonomy" id="2758569"/>
    <lineage>
        <taxon>Bacteria</taxon>
        <taxon>Pseudomonadati</taxon>
        <taxon>Pseudomonadota</taxon>
        <taxon>Betaproteobacteria</taxon>
        <taxon>Burkholderiales</taxon>
        <taxon>Oxalobacteraceae</taxon>
        <taxon>Telluria group</taxon>
        <taxon>Rugamonas</taxon>
    </lineage>
</organism>
<evidence type="ECO:0000259" key="1">
    <source>
        <dbReference type="PROSITE" id="PS51819"/>
    </source>
</evidence>
<dbReference type="SUPFAM" id="SSF54593">
    <property type="entry name" value="Glyoxalase/Bleomycin resistance protein/Dihydroxybiphenyl dioxygenase"/>
    <property type="match status" value="2"/>
</dbReference>
<protein>
    <submittedName>
        <fullName evidence="2">VOC family protein</fullName>
    </submittedName>
</protein>
<dbReference type="Pfam" id="PF00903">
    <property type="entry name" value="Glyoxalase"/>
    <property type="match status" value="1"/>
</dbReference>
<accession>A0A7W2IAL5</accession>
<dbReference type="Proteomes" id="UP000534388">
    <property type="component" value="Unassembled WGS sequence"/>
</dbReference>
<dbReference type="Pfam" id="PF22632">
    <property type="entry name" value="BphC_D1"/>
    <property type="match status" value="1"/>
</dbReference>
<dbReference type="Gene3D" id="3.10.180.10">
    <property type="entry name" value="2,3-Dihydroxybiphenyl 1,2-Dioxygenase, domain 1"/>
    <property type="match status" value="2"/>
</dbReference>
<dbReference type="InterPro" id="IPR037523">
    <property type="entry name" value="VOC_core"/>
</dbReference>
<feature type="domain" description="VOC" evidence="1">
    <location>
        <begin position="16"/>
        <end position="130"/>
    </location>
</feature>
<comment type="caution">
    <text evidence="2">The sequence shown here is derived from an EMBL/GenBank/DDBJ whole genome shotgun (WGS) entry which is preliminary data.</text>
</comment>
<reference evidence="2 3" key="1">
    <citation type="submission" date="2020-07" db="EMBL/GenBank/DDBJ databases">
        <title>Novel species isolated from subtropical streams in China.</title>
        <authorList>
            <person name="Lu H."/>
        </authorList>
    </citation>
    <scope>NUCLEOTIDE SEQUENCE [LARGE SCALE GENOMIC DNA]</scope>
    <source>
        <strain evidence="2 3">LX20W</strain>
    </source>
</reference>
<gene>
    <name evidence="2" type="ORF">H3H37_04990</name>
</gene>
<name>A0A7W2IAL5_9BURK</name>
<dbReference type="RefSeq" id="WP_182160536.1">
    <property type="nucleotide sequence ID" value="NZ_JACEZT010000002.1"/>
</dbReference>
<dbReference type="CDD" id="cd07252">
    <property type="entry name" value="BphC1-RGP6_N_like"/>
    <property type="match status" value="1"/>
</dbReference>
<proteinExistence type="predicted"/>
<keyword evidence="3" id="KW-1185">Reference proteome</keyword>
<dbReference type="AlphaFoldDB" id="A0A7W2IAL5"/>
<dbReference type="InterPro" id="IPR004360">
    <property type="entry name" value="Glyas_Fos-R_dOase_dom"/>
</dbReference>
<dbReference type="PROSITE" id="PS51819">
    <property type="entry name" value="VOC"/>
    <property type="match status" value="2"/>
</dbReference>
<sequence>MSAAHPAPGALFDAVTLGYLVVESARLDDWRQFGEDALGMELAHRDAHTLALRMDRHQRRLIVQAGPGEDVLAIGWQLRDQAALDEVLARLRRRGIAVSAASAEQARTRGVAGYWQCTGPKGLGIELFTTPLLNEAPLRMRTSAFVTGQSGMGHVAITSRRPEAMLAFWHDIFDARHSDDIVAHISGLTLDIRFLRLNPRHHSIAVACTRGRRMDPIRTRIQHFNVQAATLDDLSAAYVRCRQLGYPIVLGMGQHTNDKELSFYVRSPSGFEIEYGWQPIQVDEQAWQPSIHQGISIWGHRPQQQTLGDKLGEMGRALRSLVGREFMPNGF</sequence>